<reference evidence="8" key="2">
    <citation type="submission" date="2023-04" db="EMBL/GenBank/DDBJ databases">
        <title>Paracnuella aquatica gen. nov., sp. nov., a member of the family Chitinophagaceae isolated from a hot spring.</title>
        <authorList>
            <person name="Wang C."/>
        </authorList>
    </citation>
    <scope>NUCLEOTIDE SEQUENCE</scope>
    <source>
        <strain evidence="8">LB-8</strain>
    </source>
</reference>
<dbReference type="EMBL" id="JAOTIF010000037">
    <property type="protein sequence ID" value="MCU7552561.1"/>
    <property type="molecule type" value="Genomic_DNA"/>
</dbReference>
<proteinExistence type="inferred from homology"/>
<dbReference type="InterPro" id="IPR012944">
    <property type="entry name" value="SusD_RagB_dom"/>
</dbReference>
<protein>
    <submittedName>
        <fullName evidence="8">RagB/SusD family nutrient uptake outer membrane protein</fullName>
    </submittedName>
</protein>
<evidence type="ECO:0000256" key="5">
    <source>
        <dbReference type="ARBA" id="ARBA00023237"/>
    </source>
</evidence>
<dbReference type="Pfam" id="PF14322">
    <property type="entry name" value="SusD-like_3"/>
    <property type="match status" value="1"/>
</dbReference>
<evidence type="ECO:0000256" key="2">
    <source>
        <dbReference type="ARBA" id="ARBA00006275"/>
    </source>
</evidence>
<dbReference type="Proteomes" id="UP001155483">
    <property type="component" value="Unassembled WGS sequence"/>
</dbReference>
<sequence length="572" mass="64350">MKKILLILTIFAGLAFVSCNKTLDEVPKDFYSPENSFVTKGQFESALADIYLRVRNNLYAINDNRDNYYLMGIDADLADGYGGAALGPIFSWNTLNADNGYASRLWSHAYRWIFEANTIIDRADGPQAQWGSEADKNAIVAEAKFLRAFGYHFLANIYGGVPLALHETTTPKLDYVRASQDSVYLQCKSDLEYAVQYMPKINTLAKGGRAPREAAYHLLSEVNICLKDYDGAIAAASAVIDGGNNNLMTTRFGKWTGFKFGGYTHNQPAVAWGDVYFDLFQDGNLNYKEGNREAIWNIEQDPNIIGGDNTDVNVSGGFFVMERWWGGAAWANNDKNNVLNWIKDTLGGRPAAGLVATKYADSTIWNFKGDFNRDIRNSQYNIQREYYWTNPSSVFYGQKMTAANVSDPALFIPRGSPSFKKVVSAVHYHKFTDAPGRGPDYHDNGRTYKDWYIMRLAETYLLRAEAKMDKGDLVGAAADINAIRNRAQATPVVAGDVNIDLILDERARELYQEEFRLSTLMRLGKLHEYIMKYNKYAIQQGWKLDAHINKWPIPNSEIRANTGAKLTQNPGY</sequence>
<dbReference type="RefSeq" id="WP_279299998.1">
    <property type="nucleotide sequence ID" value="NZ_JAOTIF010000037.1"/>
</dbReference>
<dbReference type="PROSITE" id="PS51257">
    <property type="entry name" value="PROKAR_LIPOPROTEIN"/>
    <property type="match status" value="1"/>
</dbReference>
<organism evidence="8 9">
    <name type="scientific">Paraflavisolibacter caeni</name>
    <dbReference type="NCBI Taxonomy" id="2982496"/>
    <lineage>
        <taxon>Bacteria</taxon>
        <taxon>Pseudomonadati</taxon>
        <taxon>Bacteroidota</taxon>
        <taxon>Chitinophagia</taxon>
        <taxon>Chitinophagales</taxon>
        <taxon>Chitinophagaceae</taxon>
        <taxon>Paraflavisolibacter</taxon>
    </lineage>
</organism>
<dbReference type="InterPro" id="IPR011990">
    <property type="entry name" value="TPR-like_helical_dom_sf"/>
</dbReference>
<evidence type="ECO:0000313" key="9">
    <source>
        <dbReference type="Proteomes" id="UP001155483"/>
    </source>
</evidence>
<evidence type="ECO:0000259" key="6">
    <source>
        <dbReference type="Pfam" id="PF07980"/>
    </source>
</evidence>
<accession>A0A9X3BAD0</accession>
<evidence type="ECO:0000256" key="4">
    <source>
        <dbReference type="ARBA" id="ARBA00023136"/>
    </source>
</evidence>
<dbReference type="GO" id="GO:0009279">
    <property type="term" value="C:cell outer membrane"/>
    <property type="evidence" value="ECO:0007669"/>
    <property type="project" value="UniProtKB-SubCell"/>
</dbReference>
<comment type="caution">
    <text evidence="8">The sequence shown here is derived from an EMBL/GenBank/DDBJ whole genome shotgun (WGS) entry which is preliminary data.</text>
</comment>
<evidence type="ECO:0000313" key="8">
    <source>
        <dbReference type="EMBL" id="MCU7552561.1"/>
    </source>
</evidence>
<dbReference type="Pfam" id="PF07980">
    <property type="entry name" value="SusD_RagB"/>
    <property type="match status" value="1"/>
</dbReference>
<keyword evidence="4" id="KW-0472">Membrane</keyword>
<comment type="similarity">
    <text evidence="2">Belongs to the SusD family.</text>
</comment>
<dbReference type="AlphaFoldDB" id="A0A9X3BAD0"/>
<feature type="domain" description="SusD-like N-terminal" evidence="7">
    <location>
        <begin position="91"/>
        <end position="222"/>
    </location>
</feature>
<dbReference type="SUPFAM" id="SSF48452">
    <property type="entry name" value="TPR-like"/>
    <property type="match status" value="1"/>
</dbReference>
<evidence type="ECO:0000259" key="7">
    <source>
        <dbReference type="Pfam" id="PF14322"/>
    </source>
</evidence>
<reference evidence="8" key="1">
    <citation type="submission" date="2022-09" db="EMBL/GenBank/DDBJ databases">
        <authorList>
            <person name="Yuan C."/>
            <person name="Ke Z."/>
        </authorList>
    </citation>
    <scope>NUCLEOTIDE SEQUENCE</scope>
    <source>
        <strain evidence="8">LB-8</strain>
    </source>
</reference>
<dbReference type="Gene3D" id="1.25.40.390">
    <property type="match status" value="1"/>
</dbReference>
<keyword evidence="3" id="KW-0732">Signal</keyword>
<keyword evidence="9" id="KW-1185">Reference proteome</keyword>
<feature type="domain" description="RagB/SusD" evidence="6">
    <location>
        <begin position="322"/>
        <end position="572"/>
    </location>
</feature>
<gene>
    <name evidence="8" type="ORF">OCK74_25810</name>
</gene>
<name>A0A9X3BAD0_9BACT</name>
<dbReference type="InterPro" id="IPR033985">
    <property type="entry name" value="SusD-like_N"/>
</dbReference>
<evidence type="ECO:0000256" key="3">
    <source>
        <dbReference type="ARBA" id="ARBA00022729"/>
    </source>
</evidence>
<comment type="subcellular location">
    <subcellularLocation>
        <location evidence="1">Cell outer membrane</location>
    </subcellularLocation>
</comment>
<evidence type="ECO:0000256" key="1">
    <source>
        <dbReference type="ARBA" id="ARBA00004442"/>
    </source>
</evidence>
<keyword evidence="5" id="KW-0998">Cell outer membrane</keyword>